<gene>
    <name evidence="1" type="ORF">A3B87_02740</name>
</gene>
<comment type="caution">
    <text evidence="1">The sequence shown here is derived from an EMBL/GenBank/DDBJ whole genome shotgun (WGS) entry which is preliminary data.</text>
</comment>
<dbReference type="AlphaFoldDB" id="A0A1F6FNX0"/>
<name>A0A1F6FNX0_9BACT</name>
<dbReference type="Gene3D" id="3.90.20.10">
    <property type="match status" value="1"/>
</dbReference>
<evidence type="ECO:0000313" key="2">
    <source>
        <dbReference type="Proteomes" id="UP000179136"/>
    </source>
</evidence>
<accession>A0A1F6FNX0</accession>
<dbReference type="EMBL" id="MFMW01000007">
    <property type="protein sequence ID" value="OGG87556.1"/>
    <property type="molecule type" value="Genomic_DNA"/>
</dbReference>
<evidence type="ECO:0008006" key="3">
    <source>
        <dbReference type="Google" id="ProtNLM"/>
    </source>
</evidence>
<organism evidence="1 2">
    <name type="scientific">Candidatus Kuenenbacteria bacterium RIFCSPHIGHO2_02_FULL_39_13</name>
    <dbReference type="NCBI Taxonomy" id="1798561"/>
    <lineage>
        <taxon>Bacteria</taxon>
        <taxon>Candidatus Kueneniibacteriota</taxon>
    </lineage>
</organism>
<proteinExistence type="predicted"/>
<sequence length="111" mass="13343">MKEKELKIKDIEKILVSIKQTVDNLPTRYEMNKRFEQVDKRFEQVDKRFEQVDKRFALMHQEMDRRFKEVTAGNDKLIGSFIKIEQESAAHSLTYQNHEKRITRLEIQSAT</sequence>
<protein>
    <recommendedName>
        <fullName evidence="3">t-SNARE coiled-coil homology domain-containing protein</fullName>
    </recommendedName>
</protein>
<reference evidence="1 2" key="1">
    <citation type="journal article" date="2016" name="Nat. Commun.">
        <title>Thousands of microbial genomes shed light on interconnected biogeochemical processes in an aquifer system.</title>
        <authorList>
            <person name="Anantharaman K."/>
            <person name="Brown C.T."/>
            <person name="Hug L.A."/>
            <person name="Sharon I."/>
            <person name="Castelle C.J."/>
            <person name="Probst A.J."/>
            <person name="Thomas B.C."/>
            <person name="Singh A."/>
            <person name="Wilkins M.J."/>
            <person name="Karaoz U."/>
            <person name="Brodie E.L."/>
            <person name="Williams K.H."/>
            <person name="Hubbard S.S."/>
            <person name="Banfield J.F."/>
        </authorList>
    </citation>
    <scope>NUCLEOTIDE SEQUENCE [LARGE SCALE GENOMIC DNA]</scope>
</reference>
<evidence type="ECO:0000313" key="1">
    <source>
        <dbReference type="EMBL" id="OGG87556.1"/>
    </source>
</evidence>
<dbReference type="Proteomes" id="UP000179136">
    <property type="component" value="Unassembled WGS sequence"/>
</dbReference>